<sequence>MKCSFLAITICLASLATINTVRAQENTSAAASEKDLVVLTPPKGGTVNKIYDENH</sequence>
<proteinExistence type="predicted"/>
<protein>
    <submittedName>
        <fullName evidence="2">Uncharacterized protein</fullName>
    </submittedName>
</protein>
<keyword evidence="1" id="KW-0732">Signal</keyword>
<accession>A0A728EDB9</accession>
<reference evidence="2" key="2">
    <citation type="submission" date="2018-07" db="EMBL/GenBank/DDBJ databases">
        <authorList>
            <consortium name="NCBI Pathogen Detection Project"/>
        </authorList>
    </citation>
    <scope>NUCLEOTIDE SEQUENCE</scope>
    <source>
        <strain evidence="2">11-7312</strain>
    </source>
</reference>
<reference evidence="2" key="1">
    <citation type="journal article" date="2018" name="Genome Biol.">
        <title>SKESA: strategic k-mer extension for scrupulous assemblies.</title>
        <authorList>
            <person name="Souvorov A."/>
            <person name="Agarwala R."/>
            <person name="Lipman D.J."/>
        </authorList>
    </citation>
    <scope>NUCLEOTIDE SEQUENCE</scope>
    <source>
        <strain evidence="2">11-7312</strain>
    </source>
</reference>
<name>A0A728EDB9_SALET</name>
<evidence type="ECO:0000256" key="1">
    <source>
        <dbReference type="SAM" id="SignalP"/>
    </source>
</evidence>
<dbReference type="RefSeq" id="WP_164974341.1">
    <property type="nucleotide sequence ID" value="NZ_MYCD01000001.1"/>
</dbReference>
<evidence type="ECO:0000313" key="2">
    <source>
        <dbReference type="EMBL" id="HAE2546435.1"/>
    </source>
</evidence>
<feature type="signal peptide" evidence="1">
    <location>
        <begin position="1"/>
        <end position="23"/>
    </location>
</feature>
<feature type="chain" id="PRO_5028113664" evidence="1">
    <location>
        <begin position="24"/>
        <end position="55"/>
    </location>
</feature>
<comment type="caution">
    <text evidence="2">The sequence shown here is derived from an EMBL/GenBank/DDBJ whole genome shotgun (WGS) entry which is preliminary data.</text>
</comment>
<gene>
    <name evidence="2" type="ORF">G3331_000141</name>
</gene>
<dbReference type="AlphaFoldDB" id="A0A728EDB9"/>
<dbReference type="EMBL" id="DAARIH010000001">
    <property type="protein sequence ID" value="HAE2546435.1"/>
    <property type="molecule type" value="Genomic_DNA"/>
</dbReference>
<organism evidence="2">
    <name type="scientific">Salmonella enterica subsp. enterica serovar Javiana</name>
    <dbReference type="NCBI Taxonomy" id="363569"/>
    <lineage>
        <taxon>Bacteria</taxon>
        <taxon>Pseudomonadati</taxon>
        <taxon>Pseudomonadota</taxon>
        <taxon>Gammaproteobacteria</taxon>
        <taxon>Enterobacterales</taxon>
        <taxon>Enterobacteriaceae</taxon>
        <taxon>Salmonella</taxon>
    </lineage>
</organism>